<dbReference type="EMBL" id="JBHMDG010000008">
    <property type="protein sequence ID" value="MFB9312766.1"/>
    <property type="molecule type" value="Genomic_DNA"/>
</dbReference>
<proteinExistence type="inferred from homology"/>
<organism evidence="6 7">
    <name type="scientific">Nocardioides plantarum</name>
    <dbReference type="NCBI Taxonomy" id="29299"/>
    <lineage>
        <taxon>Bacteria</taxon>
        <taxon>Bacillati</taxon>
        <taxon>Actinomycetota</taxon>
        <taxon>Actinomycetes</taxon>
        <taxon>Propionibacteriales</taxon>
        <taxon>Nocardioidaceae</taxon>
        <taxon>Nocardioides</taxon>
    </lineage>
</organism>
<dbReference type="PANTHER" id="PTHR30290">
    <property type="entry name" value="PERIPLASMIC BINDING COMPONENT OF ABC TRANSPORTER"/>
    <property type="match status" value="1"/>
</dbReference>
<feature type="domain" description="Solute-binding protein family 5" evidence="5">
    <location>
        <begin position="81"/>
        <end position="441"/>
    </location>
</feature>
<dbReference type="PIRSF" id="PIRSF002741">
    <property type="entry name" value="MppA"/>
    <property type="match status" value="1"/>
</dbReference>
<feature type="signal peptide" evidence="4">
    <location>
        <begin position="1"/>
        <end position="18"/>
    </location>
</feature>
<name>A0ABV5K7N7_9ACTN</name>
<protein>
    <submittedName>
        <fullName evidence="6">ABC transporter substrate-binding protein</fullName>
    </submittedName>
</protein>
<dbReference type="PANTHER" id="PTHR30290:SF9">
    <property type="entry name" value="OLIGOPEPTIDE-BINDING PROTEIN APPA"/>
    <property type="match status" value="1"/>
</dbReference>
<gene>
    <name evidence="6" type="ORF">ACFFRI_06885</name>
</gene>
<dbReference type="PROSITE" id="PS51257">
    <property type="entry name" value="PROKAR_LIPOPROTEIN"/>
    <property type="match status" value="1"/>
</dbReference>
<dbReference type="SUPFAM" id="SSF53850">
    <property type="entry name" value="Periplasmic binding protein-like II"/>
    <property type="match status" value="1"/>
</dbReference>
<accession>A0ABV5K7N7</accession>
<feature type="chain" id="PRO_5046240367" evidence="4">
    <location>
        <begin position="19"/>
        <end position="530"/>
    </location>
</feature>
<dbReference type="InterPro" id="IPR039424">
    <property type="entry name" value="SBP_5"/>
</dbReference>
<dbReference type="Pfam" id="PF00496">
    <property type="entry name" value="SBP_bac_5"/>
    <property type="match status" value="1"/>
</dbReference>
<evidence type="ECO:0000256" key="4">
    <source>
        <dbReference type="SAM" id="SignalP"/>
    </source>
</evidence>
<keyword evidence="2" id="KW-0813">Transport</keyword>
<comment type="similarity">
    <text evidence="1">Belongs to the bacterial solute-binding protein 5 family.</text>
</comment>
<sequence>MKLTTAALGLCVTTVVLAGCGGGGSGSSSGGGGEVVDGGTFTMSLASDPGNLDPQMGAGSGLFATTQFGYDALLSVNAKGEIESGLATTWSAEGTKVELTLGDGITCSDGTAFTPSAAADNVNFVADPANQSPLLGTFLPAGAKATGDDAAGTVSITLTTPAPFVLNGLASLPMVCPGGLDDRKSLAQATNGTGPYELTDAKPGESYTFKIREGYTWGPNGASTDVKGMPDTVVLKITENETTAANLLLSGELNAAQIVGPDAKRLEGAGLFTAKTPALVGEQWYNQAAGRPTADPKVRIALTRALDLGELQKVLTSGTGGPATTLAAVEPTTCPGDSVSGSVPSYDADAAGTLLDEAGWTLGEDGTRTKDGKPLELVLLYQASSGTGGAAATELAVQQWKKVGVKVTAKSQNETTLTGTIFSGGDWDVSWVSLNVNAPDQLVPFLSGAKAPDGTNFAGIDNADYQAGLAEASKTQGVEGCDAWLAAESALLKSADVVPFANNIVRTFGAGAEFTTPGNLVPTSIRMMAK</sequence>
<evidence type="ECO:0000256" key="3">
    <source>
        <dbReference type="ARBA" id="ARBA00022729"/>
    </source>
</evidence>
<dbReference type="Proteomes" id="UP001589750">
    <property type="component" value="Unassembled WGS sequence"/>
</dbReference>
<dbReference type="CDD" id="cd00995">
    <property type="entry name" value="PBP2_NikA_DppA_OppA_like"/>
    <property type="match status" value="1"/>
</dbReference>
<dbReference type="InterPro" id="IPR000914">
    <property type="entry name" value="SBP_5_dom"/>
</dbReference>
<evidence type="ECO:0000259" key="5">
    <source>
        <dbReference type="Pfam" id="PF00496"/>
    </source>
</evidence>
<dbReference type="InterPro" id="IPR030678">
    <property type="entry name" value="Peptide/Ni-bd"/>
</dbReference>
<evidence type="ECO:0000313" key="7">
    <source>
        <dbReference type="Proteomes" id="UP001589750"/>
    </source>
</evidence>
<reference evidence="6 7" key="1">
    <citation type="submission" date="2024-09" db="EMBL/GenBank/DDBJ databases">
        <authorList>
            <person name="Sun Q."/>
            <person name="Mori K."/>
        </authorList>
    </citation>
    <scope>NUCLEOTIDE SEQUENCE [LARGE SCALE GENOMIC DNA]</scope>
    <source>
        <strain evidence="6 7">JCM 9626</strain>
    </source>
</reference>
<keyword evidence="3 4" id="KW-0732">Signal</keyword>
<evidence type="ECO:0000313" key="6">
    <source>
        <dbReference type="EMBL" id="MFB9312766.1"/>
    </source>
</evidence>
<evidence type="ECO:0000256" key="1">
    <source>
        <dbReference type="ARBA" id="ARBA00005695"/>
    </source>
</evidence>
<keyword evidence="7" id="KW-1185">Reference proteome</keyword>
<evidence type="ECO:0000256" key="2">
    <source>
        <dbReference type="ARBA" id="ARBA00022448"/>
    </source>
</evidence>
<dbReference type="Gene3D" id="3.40.190.10">
    <property type="entry name" value="Periplasmic binding protein-like II"/>
    <property type="match status" value="1"/>
</dbReference>
<comment type="caution">
    <text evidence="6">The sequence shown here is derived from an EMBL/GenBank/DDBJ whole genome shotgun (WGS) entry which is preliminary data.</text>
</comment>
<dbReference type="Gene3D" id="3.10.105.10">
    <property type="entry name" value="Dipeptide-binding Protein, Domain 3"/>
    <property type="match status" value="1"/>
</dbReference>
<dbReference type="RefSeq" id="WP_140008071.1">
    <property type="nucleotide sequence ID" value="NZ_JBHMDG010000008.1"/>
</dbReference>